<evidence type="ECO:0000313" key="2">
    <source>
        <dbReference type="EMBL" id="SHG89534.1"/>
    </source>
</evidence>
<sequence>MSKLNKEEVIAQFTAAYLAKNGKEPQIEQKGSWFKVDGGKSVRLGELAEMINELGGAEASAPAKQPEAAKPADKPVAKKAAAKQKPAKKKAVATSGNGGLTAKQLWAQKVGQGNRLPRGC</sequence>
<dbReference type="RefSeq" id="WP_067654803.1">
    <property type="nucleotide sequence ID" value="NZ_FQXG01000001.1"/>
</dbReference>
<protein>
    <submittedName>
        <fullName evidence="2">Uncharacterized protein</fullName>
    </submittedName>
</protein>
<reference evidence="3" key="1">
    <citation type="submission" date="2016-11" db="EMBL/GenBank/DDBJ databases">
        <authorList>
            <person name="Varghese N."/>
            <person name="Submissions S."/>
        </authorList>
    </citation>
    <scope>NUCLEOTIDE SEQUENCE [LARGE SCALE GENOMIC DNA]</scope>
    <source>
        <strain evidence="3">DSM 16917</strain>
    </source>
</reference>
<organism evidence="2 3">
    <name type="scientific">Ferrimonas marina</name>
    <dbReference type="NCBI Taxonomy" id="299255"/>
    <lineage>
        <taxon>Bacteria</taxon>
        <taxon>Pseudomonadati</taxon>
        <taxon>Pseudomonadota</taxon>
        <taxon>Gammaproteobacteria</taxon>
        <taxon>Alteromonadales</taxon>
        <taxon>Ferrimonadaceae</taxon>
        <taxon>Ferrimonas</taxon>
    </lineage>
</organism>
<proteinExistence type="predicted"/>
<accession>A0A1M5NIX4</accession>
<dbReference type="EMBL" id="FQXG01000001">
    <property type="protein sequence ID" value="SHG89534.1"/>
    <property type="molecule type" value="Genomic_DNA"/>
</dbReference>
<dbReference type="AlphaFoldDB" id="A0A1M5NIX4"/>
<feature type="compositionally biased region" description="Low complexity" evidence="1">
    <location>
        <begin position="57"/>
        <end position="69"/>
    </location>
</feature>
<gene>
    <name evidence="2" type="ORF">SAMN02745129_1075</name>
</gene>
<keyword evidence="3" id="KW-1185">Reference proteome</keyword>
<dbReference type="STRING" id="299255.SAMN02745129_1075"/>
<dbReference type="OrthoDB" id="5772010at2"/>
<feature type="region of interest" description="Disordered" evidence="1">
    <location>
        <begin position="57"/>
        <end position="104"/>
    </location>
</feature>
<evidence type="ECO:0000256" key="1">
    <source>
        <dbReference type="SAM" id="MobiDB-lite"/>
    </source>
</evidence>
<name>A0A1M5NIX4_9GAMM</name>
<feature type="compositionally biased region" description="Basic residues" evidence="1">
    <location>
        <begin position="80"/>
        <end position="91"/>
    </location>
</feature>
<evidence type="ECO:0000313" key="3">
    <source>
        <dbReference type="Proteomes" id="UP000184268"/>
    </source>
</evidence>
<dbReference type="Proteomes" id="UP000184268">
    <property type="component" value="Unassembled WGS sequence"/>
</dbReference>